<dbReference type="GO" id="GO:0019825">
    <property type="term" value="F:oxygen binding"/>
    <property type="evidence" value="ECO:0007669"/>
    <property type="project" value="InterPro"/>
</dbReference>
<dbReference type="GO" id="GO:0046872">
    <property type="term" value="F:metal ion binding"/>
    <property type="evidence" value="ECO:0007669"/>
    <property type="project" value="UniProtKB-KW"/>
</dbReference>
<proteinExistence type="inferred from homology"/>
<keyword evidence="5" id="KW-0408">Iron</keyword>
<evidence type="ECO:0000313" key="8">
    <source>
        <dbReference type="EMBL" id="JAS59946.1"/>
    </source>
</evidence>
<reference evidence="8" key="1">
    <citation type="submission" date="2015-11" db="EMBL/GenBank/DDBJ databases">
        <title>De novo transcriptome assembly of four potential Pierce s Disease insect vectors from Arizona vineyards.</title>
        <authorList>
            <person name="Tassone E.E."/>
        </authorList>
    </citation>
    <scope>NUCLEOTIDE SEQUENCE</scope>
</reference>
<dbReference type="InterPro" id="IPR050532">
    <property type="entry name" value="Globin-like_OT"/>
</dbReference>
<keyword evidence="2 6" id="KW-0349">Heme</keyword>
<evidence type="ECO:0000256" key="4">
    <source>
        <dbReference type="ARBA" id="ARBA00022723"/>
    </source>
</evidence>
<evidence type="ECO:0000256" key="6">
    <source>
        <dbReference type="RuleBase" id="RU000356"/>
    </source>
</evidence>
<dbReference type="InterPro" id="IPR012292">
    <property type="entry name" value="Globin/Proto"/>
</dbReference>
<evidence type="ECO:0000256" key="3">
    <source>
        <dbReference type="ARBA" id="ARBA00022621"/>
    </source>
</evidence>
<dbReference type="CDD" id="cd01040">
    <property type="entry name" value="Mb-like"/>
    <property type="match status" value="1"/>
</dbReference>
<keyword evidence="1 6" id="KW-0813">Transport</keyword>
<comment type="similarity">
    <text evidence="6">Belongs to the globin family.</text>
</comment>
<evidence type="ECO:0000256" key="1">
    <source>
        <dbReference type="ARBA" id="ARBA00022448"/>
    </source>
</evidence>
<gene>
    <name evidence="8" type="ORF">g.20344</name>
</gene>
<protein>
    <recommendedName>
        <fullName evidence="7">Globin domain-containing protein</fullName>
    </recommendedName>
</protein>
<dbReference type="Pfam" id="PF00042">
    <property type="entry name" value="Globin"/>
    <property type="match status" value="1"/>
</dbReference>
<dbReference type="SUPFAM" id="SSF46458">
    <property type="entry name" value="Globin-like"/>
    <property type="match status" value="1"/>
</dbReference>
<sequence length="168" mass="19659">MAEGTSDIKLSSLRNIRRVTEREKECARIVWREVEKDYLRYGQSVFMRLFEQHPEIKKYFLGMSGKKEDLFSSPKFQEHMLQVLVPTLGGLILNWDSSEGVLEAIRLIAIYHKRKVTTLREDHVGMLAQDILFVLKRELGSSYTEDQEKAIEKMILIIFEEFTNFLVG</sequence>
<dbReference type="InterPro" id="IPR000971">
    <property type="entry name" value="Globin"/>
</dbReference>
<dbReference type="Gene3D" id="1.10.490.10">
    <property type="entry name" value="Globins"/>
    <property type="match status" value="1"/>
</dbReference>
<evidence type="ECO:0000259" key="7">
    <source>
        <dbReference type="PROSITE" id="PS01033"/>
    </source>
</evidence>
<dbReference type="EMBL" id="GECZ01009823">
    <property type="protein sequence ID" value="JAS59946.1"/>
    <property type="molecule type" value="Transcribed_RNA"/>
</dbReference>
<dbReference type="GO" id="GO:0005344">
    <property type="term" value="F:oxygen carrier activity"/>
    <property type="evidence" value="ECO:0007669"/>
    <property type="project" value="UniProtKB-KW"/>
</dbReference>
<evidence type="ECO:0000256" key="5">
    <source>
        <dbReference type="ARBA" id="ARBA00023004"/>
    </source>
</evidence>
<evidence type="ECO:0000256" key="2">
    <source>
        <dbReference type="ARBA" id="ARBA00022617"/>
    </source>
</evidence>
<feature type="non-terminal residue" evidence="8">
    <location>
        <position position="168"/>
    </location>
</feature>
<dbReference type="PANTHER" id="PTHR46458">
    <property type="entry name" value="BLR2807 PROTEIN"/>
    <property type="match status" value="1"/>
</dbReference>
<dbReference type="GO" id="GO:0020037">
    <property type="term" value="F:heme binding"/>
    <property type="evidence" value="ECO:0007669"/>
    <property type="project" value="InterPro"/>
</dbReference>
<keyword evidence="4" id="KW-0479">Metal-binding</keyword>
<dbReference type="AlphaFoldDB" id="A0A1B6GC01"/>
<feature type="domain" description="Globin" evidence="7">
    <location>
        <begin position="18"/>
        <end position="167"/>
    </location>
</feature>
<dbReference type="InterPro" id="IPR044399">
    <property type="entry name" value="Mb-like_M"/>
</dbReference>
<dbReference type="PROSITE" id="PS01033">
    <property type="entry name" value="GLOBIN"/>
    <property type="match status" value="1"/>
</dbReference>
<dbReference type="InterPro" id="IPR009050">
    <property type="entry name" value="Globin-like_sf"/>
</dbReference>
<accession>A0A1B6GC01</accession>
<name>A0A1B6GC01_9HEMI</name>
<organism evidence="8">
    <name type="scientific">Cuerna arida</name>
    <dbReference type="NCBI Taxonomy" id="1464854"/>
    <lineage>
        <taxon>Eukaryota</taxon>
        <taxon>Metazoa</taxon>
        <taxon>Ecdysozoa</taxon>
        <taxon>Arthropoda</taxon>
        <taxon>Hexapoda</taxon>
        <taxon>Insecta</taxon>
        <taxon>Pterygota</taxon>
        <taxon>Neoptera</taxon>
        <taxon>Paraneoptera</taxon>
        <taxon>Hemiptera</taxon>
        <taxon>Auchenorrhyncha</taxon>
        <taxon>Membracoidea</taxon>
        <taxon>Cicadellidae</taxon>
        <taxon>Cicadellinae</taxon>
        <taxon>Proconiini</taxon>
        <taxon>Cuerna</taxon>
    </lineage>
</organism>
<keyword evidence="3 6" id="KW-0561">Oxygen transport</keyword>
<dbReference type="PANTHER" id="PTHR46458:SF1">
    <property type="entry name" value="GEO09476P1"/>
    <property type="match status" value="1"/>
</dbReference>